<dbReference type="Gene3D" id="3.90.1200.10">
    <property type="match status" value="1"/>
</dbReference>
<sequence>MANKEAKPQQQQQQPPLSQGTDALPINNTRFRRFWTLLAYKTTSRLFYKRNQACIPLSSRYILKTGRTVSLTEAATMEFVASQTKIPVPRVYCSFVRKGQTYIVMERVRGKTFATSWHKLSCSQRDDLFAQLRDMLEELRSLPPPGPMIASFSGGSLCDCRMYGKSPRFGPFPSAREFHHWLREGAHPDQHPDHKDDDEDWLELKKMVDLQDREEWEPPVFTHCDLNPTNIIVRDGNIVSIIDWEMSGWWPSYWEYTSVWLWGRGWLAWQDNVHKFLDPYPDELEMERIRQRWWGEF</sequence>
<dbReference type="EMBL" id="SRPW01001553">
    <property type="protein sequence ID" value="KAG6000195.1"/>
    <property type="molecule type" value="Genomic_DNA"/>
</dbReference>
<comment type="caution">
    <text evidence="3">The sequence shown here is derived from an EMBL/GenBank/DDBJ whole genome shotgun (WGS) entry which is preliminary data.</text>
</comment>
<dbReference type="InterPro" id="IPR011009">
    <property type="entry name" value="Kinase-like_dom_sf"/>
</dbReference>
<dbReference type="InterPro" id="IPR051678">
    <property type="entry name" value="AGP_Transferase"/>
</dbReference>
<accession>A0A9P7N9R1</accession>
<evidence type="ECO:0000256" key="1">
    <source>
        <dbReference type="SAM" id="MobiDB-lite"/>
    </source>
</evidence>
<protein>
    <recommendedName>
        <fullName evidence="2">Aminoglycoside phosphotransferase domain-containing protein</fullName>
    </recommendedName>
</protein>
<keyword evidence="4" id="KW-1185">Reference proteome</keyword>
<evidence type="ECO:0000259" key="2">
    <source>
        <dbReference type="Pfam" id="PF01636"/>
    </source>
</evidence>
<evidence type="ECO:0000313" key="4">
    <source>
        <dbReference type="Proteomes" id="UP000748025"/>
    </source>
</evidence>
<feature type="region of interest" description="Disordered" evidence="1">
    <location>
        <begin position="1"/>
        <end position="24"/>
    </location>
</feature>
<feature type="domain" description="Aminoglycoside phosphotransferase" evidence="2">
    <location>
        <begin position="60"/>
        <end position="267"/>
    </location>
</feature>
<dbReference type="SUPFAM" id="SSF56112">
    <property type="entry name" value="Protein kinase-like (PK-like)"/>
    <property type="match status" value="1"/>
</dbReference>
<dbReference type="PANTHER" id="PTHR21310:SF55">
    <property type="entry name" value="AMINOGLYCOSIDE PHOSPHOTRANSFERASE DOMAIN-CONTAINING PROTEIN"/>
    <property type="match status" value="1"/>
</dbReference>
<dbReference type="CDD" id="cd05120">
    <property type="entry name" value="APH_ChoK_like"/>
    <property type="match status" value="1"/>
</dbReference>
<dbReference type="Pfam" id="PF01636">
    <property type="entry name" value="APH"/>
    <property type="match status" value="1"/>
</dbReference>
<dbReference type="AlphaFoldDB" id="A0A9P7N9R1"/>
<dbReference type="PANTHER" id="PTHR21310">
    <property type="entry name" value="AMINOGLYCOSIDE PHOSPHOTRANSFERASE-RELATED-RELATED"/>
    <property type="match status" value="1"/>
</dbReference>
<dbReference type="InterPro" id="IPR002575">
    <property type="entry name" value="Aminoglycoside_PTrfase"/>
</dbReference>
<organism evidence="3 4">
    <name type="scientific">Claviceps pusilla</name>
    <dbReference type="NCBI Taxonomy" id="123648"/>
    <lineage>
        <taxon>Eukaryota</taxon>
        <taxon>Fungi</taxon>
        <taxon>Dikarya</taxon>
        <taxon>Ascomycota</taxon>
        <taxon>Pezizomycotina</taxon>
        <taxon>Sordariomycetes</taxon>
        <taxon>Hypocreomycetidae</taxon>
        <taxon>Hypocreales</taxon>
        <taxon>Clavicipitaceae</taxon>
        <taxon>Claviceps</taxon>
    </lineage>
</organism>
<gene>
    <name evidence="3" type="ORF">E4U43_001670</name>
</gene>
<name>A0A9P7N9R1_9HYPO</name>
<reference evidence="3" key="1">
    <citation type="journal article" date="2020" name="bioRxiv">
        <title>Whole genome comparisons of ergot fungi reveals the divergence and evolution of species within the genus Claviceps are the result of varying mechanisms driving genome evolution and host range expansion.</title>
        <authorList>
            <person name="Wyka S.A."/>
            <person name="Mondo S.J."/>
            <person name="Liu M."/>
            <person name="Dettman J."/>
            <person name="Nalam V."/>
            <person name="Broders K.D."/>
        </authorList>
    </citation>
    <scope>NUCLEOTIDE SEQUENCE</scope>
    <source>
        <strain evidence="3">CCC 602</strain>
    </source>
</reference>
<evidence type="ECO:0000313" key="3">
    <source>
        <dbReference type="EMBL" id="KAG6000195.1"/>
    </source>
</evidence>
<dbReference type="Proteomes" id="UP000748025">
    <property type="component" value="Unassembled WGS sequence"/>
</dbReference>
<dbReference type="OrthoDB" id="2906425at2759"/>
<proteinExistence type="predicted"/>